<evidence type="ECO:0000256" key="1">
    <source>
        <dbReference type="SAM" id="Phobius"/>
    </source>
</evidence>
<gene>
    <name evidence="2" type="ORF">D3H65_03670</name>
</gene>
<keyword evidence="1" id="KW-1133">Transmembrane helix</keyword>
<evidence type="ECO:0000313" key="2">
    <source>
        <dbReference type="EMBL" id="AXY73123.1"/>
    </source>
</evidence>
<keyword evidence="1" id="KW-0472">Membrane</keyword>
<protein>
    <submittedName>
        <fullName evidence="2">Uncharacterized protein</fullName>
    </submittedName>
</protein>
<dbReference type="RefSeq" id="WP_119048961.1">
    <property type="nucleotide sequence ID" value="NZ_CP032157.1"/>
</dbReference>
<organism evidence="2 3">
    <name type="scientific">Paraflavitalea soli</name>
    <dbReference type="NCBI Taxonomy" id="2315862"/>
    <lineage>
        <taxon>Bacteria</taxon>
        <taxon>Pseudomonadati</taxon>
        <taxon>Bacteroidota</taxon>
        <taxon>Chitinophagia</taxon>
        <taxon>Chitinophagales</taxon>
        <taxon>Chitinophagaceae</taxon>
        <taxon>Paraflavitalea</taxon>
    </lineage>
</organism>
<dbReference type="AlphaFoldDB" id="A0A3B7MIJ2"/>
<evidence type="ECO:0000313" key="3">
    <source>
        <dbReference type="Proteomes" id="UP000263900"/>
    </source>
</evidence>
<accession>A0A3B7MIJ2</accession>
<proteinExistence type="predicted"/>
<dbReference type="KEGG" id="pseg:D3H65_03670"/>
<sequence length="201" mass="22682">MNQVFPLNNEKSWQSLLVTDEKLFVINRSYDNPNDFMKGFNDEGLGRLLKSKKEIDVQYITGLQHAEKEPVELKIVHEKKIMLKFRNPADLAEVATWLAGKRLLKMNTQQLTPLKAIQRQLIGLALIALFGWVLYTEAKTIEEGGTIDFSGRRAGMKRLMAWVAEQLGTQGVLIVAGLAIAACGYFIYKNIKTPPNQVVYA</sequence>
<feature type="transmembrane region" description="Helical" evidence="1">
    <location>
        <begin position="167"/>
        <end position="188"/>
    </location>
</feature>
<dbReference type="Proteomes" id="UP000263900">
    <property type="component" value="Chromosome"/>
</dbReference>
<keyword evidence="1" id="KW-0812">Transmembrane</keyword>
<name>A0A3B7MIJ2_9BACT</name>
<reference evidence="2 3" key="1">
    <citation type="submission" date="2018-09" db="EMBL/GenBank/DDBJ databases">
        <title>Genome sequencing of strain 6GH32-13.</title>
        <authorList>
            <person name="Weon H.-Y."/>
            <person name="Heo J."/>
            <person name="Kwon S.-W."/>
        </authorList>
    </citation>
    <scope>NUCLEOTIDE SEQUENCE [LARGE SCALE GENOMIC DNA]</scope>
    <source>
        <strain evidence="2 3">5GH32-13</strain>
    </source>
</reference>
<keyword evidence="3" id="KW-1185">Reference proteome</keyword>
<dbReference type="EMBL" id="CP032157">
    <property type="protein sequence ID" value="AXY73123.1"/>
    <property type="molecule type" value="Genomic_DNA"/>
</dbReference>